<evidence type="ECO:0000313" key="9">
    <source>
        <dbReference type="Proteomes" id="UP001056291"/>
    </source>
</evidence>
<dbReference type="RefSeq" id="WP_251934439.1">
    <property type="nucleotide sequence ID" value="NZ_CP098747.1"/>
</dbReference>
<proteinExistence type="predicted"/>
<keyword evidence="3 6" id="KW-0812">Transmembrane</keyword>
<dbReference type="Gene3D" id="1.20.950.20">
    <property type="entry name" value="Transmembrane di-heme cytochromes, Chain C"/>
    <property type="match status" value="1"/>
</dbReference>
<keyword evidence="4 6" id="KW-1133">Transmembrane helix</keyword>
<dbReference type="PANTHER" id="PTHR30485">
    <property type="entry name" value="NI/FE-HYDROGENASE 1 B-TYPE CYTOCHROME SUBUNIT"/>
    <property type="match status" value="1"/>
</dbReference>
<sequence length="196" mass="22321">MFYDRFTRLLHVFLAAGIVAQLLVSEWMHHPRPEKPGNFLYDLHEYLGLTLLGLLILHWLWSFVRGGVVPMAQLFPWFSGDRRRALLADIRHYANHMRKLKLPDASEPSPLAGAIQGVGLVVASIMALTGSLIYFNVGDNWSFAPWLDFVKEIHEFLGPVMWGYLAVHASAAIVHQLFGHKLITDMFNLRRKSSTD</sequence>
<protein>
    <submittedName>
        <fullName evidence="8">Cytochrome b/b6 domain-containing protein</fullName>
    </submittedName>
</protein>
<evidence type="ECO:0000256" key="1">
    <source>
        <dbReference type="ARBA" id="ARBA00004651"/>
    </source>
</evidence>
<comment type="subcellular location">
    <subcellularLocation>
        <location evidence="1">Cell membrane</location>
        <topology evidence="1">Multi-pass membrane protein</topology>
    </subcellularLocation>
</comment>
<keyword evidence="2" id="KW-1003">Cell membrane</keyword>
<evidence type="ECO:0000256" key="2">
    <source>
        <dbReference type="ARBA" id="ARBA00022475"/>
    </source>
</evidence>
<evidence type="ECO:0000313" key="8">
    <source>
        <dbReference type="EMBL" id="USG61419.1"/>
    </source>
</evidence>
<accession>A0ABY4W3D3</accession>
<evidence type="ECO:0000256" key="4">
    <source>
        <dbReference type="ARBA" id="ARBA00022989"/>
    </source>
</evidence>
<organism evidence="8 9">
    <name type="scientific">Sneathiella marina</name>
    <dbReference type="NCBI Taxonomy" id="2950108"/>
    <lineage>
        <taxon>Bacteria</taxon>
        <taxon>Pseudomonadati</taxon>
        <taxon>Pseudomonadota</taxon>
        <taxon>Alphaproteobacteria</taxon>
        <taxon>Sneathiellales</taxon>
        <taxon>Sneathiellaceae</taxon>
        <taxon>Sneathiella</taxon>
    </lineage>
</organism>
<feature type="transmembrane region" description="Helical" evidence="6">
    <location>
        <begin position="111"/>
        <end position="135"/>
    </location>
</feature>
<keyword evidence="5 6" id="KW-0472">Membrane</keyword>
<gene>
    <name evidence="8" type="ORF">NBZ79_00320</name>
</gene>
<evidence type="ECO:0000256" key="6">
    <source>
        <dbReference type="SAM" id="Phobius"/>
    </source>
</evidence>
<feature type="transmembrane region" description="Helical" evidence="6">
    <location>
        <begin position="6"/>
        <end position="25"/>
    </location>
</feature>
<evidence type="ECO:0000256" key="3">
    <source>
        <dbReference type="ARBA" id="ARBA00022692"/>
    </source>
</evidence>
<dbReference type="Pfam" id="PF01292">
    <property type="entry name" value="Ni_hydr_CYTB"/>
    <property type="match status" value="1"/>
</dbReference>
<dbReference type="InterPro" id="IPR051542">
    <property type="entry name" value="Hydrogenase_cytochrome"/>
</dbReference>
<reference evidence="8" key="1">
    <citation type="submission" date="2022-06" db="EMBL/GenBank/DDBJ databases">
        <title>Sneathiella actinostolidae sp. nov., isolated from a sea anemonein the Western Pacific Ocean.</title>
        <authorList>
            <person name="Wei M.J."/>
        </authorList>
    </citation>
    <scope>NUCLEOTIDE SEQUENCE</scope>
    <source>
        <strain evidence="8">PHK-P5</strain>
    </source>
</reference>
<name>A0ABY4W3D3_9PROT</name>
<feature type="domain" description="Cytochrome b561 bacterial/Ni-hydrogenase" evidence="7">
    <location>
        <begin position="3"/>
        <end position="188"/>
    </location>
</feature>
<feature type="transmembrane region" description="Helical" evidence="6">
    <location>
        <begin position="156"/>
        <end position="178"/>
    </location>
</feature>
<dbReference type="Proteomes" id="UP001056291">
    <property type="component" value="Chromosome"/>
</dbReference>
<dbReference type="PANTHER" id="PTHR30485:SF2">
    <property type="entry name" value="BLL0597 PROTEIN"/>
    <property type="match status" value="1"/>
</dbReference>
<evidence type="ECO:0000256" key="5">
    <source>
        <dbReference type="ARBA" id="ARBA00023136"/>
    </source>
</evidence>
<dbReference type="InterPro" id="IPR011577">
    <property type="entry name" value="Cyt_b561_bac/Ni-Hgenase"/>
</dbReference>
<evidence type="ECO:0000259" key="7">
    <source>
        <dbReference type="Pfam" id="PF01292"/>
    </source>
</evidence>
<dbReference type="EMBL" id="CP098747">
    <property type="protein sequence ID" value="USG61419.1"/>
    <property type="molecule type" value="Genomic_DNA"/>
</dbReference>
<dbReference type="InterPro" id="IPR016174">
    <property type="entry name" value="Di-haem_cyt_TM"/>
</dbReference>
<keyword evidence="9" id="KW-1185">Reference proteome</keyword>
<feature type="transmembrane region" description="Helical" evidence="6">
    <location>
        <begin position="46"/>
        <end position="64"/>
    </location>
</feature>
<dbReference type="SUPFAM" id="SSF81342">
    <property type="entry name" value="Transmembrane di-heme cytochromes"/>
    <property type="match status" value="1"/>
</dbReference>